<gene>
    <name evidence="3" type="ORF">AVDCRST_MAG89-2569</name>
</gene>
<dbReference type="EMBL" id="CADCTV010000538">
    <property type="protein sequence ID" value="CAA9339979.1"/>
    <property type="molecule type" value="Genomic_DNA"/>
</dbReference>
<dbReference type="InterPro" id="IPR005025">
    <property type="entry name" value="FMN_Rdtase-like_dom"/>
</dbReference>
<dbReference type="GO" id="GO:0016491">
    <property type="term" value="F:oxidoreductase activity"/>
    <property type="evidence" value="ECO:0007669"/>
    <property type="project" value="InterPro"/>
</dbReference>
<evidence type="ECO:0000259" key="2">
    <source>
        <dbReference type="Pfam" id="PF03358"/>
    </source>
</evidence>
<dbReference type="Gene3D" id="3.40.50.360">
    <property type="match status" value="1"/>
</dbReference>
<reference evidence="3" key="1">
    <citation type="submission" date="2020-02" db="EMBL/GenBank/DDBJ databases">
        <authorList>
            <person name="Meier V. D."/>
        </authorList>
    </citation>
    <scope>NUCLEOTIDE SEQUENCE</scope>
    <source>
        <strain evidence="3">AVDCRST_MAG89</strain>
    </source>
</reference>
<feature type="compositionally biased region" description="Low complexity" evidence="1">
    <location>
        <begin position="326"/>
        <end position="341"/>
    </location>
</feature>
<evidence type="ECO:0000313" key="3">
    <source>
        <dbReference type="EMBL" id="CAA9339979.1"/>
    </source>
</evidence>
<proteinExistence type="predicted"/>
<evidence type="ECO:0000256" key="1">
    <source>
        <dbReference type="SAM" id="MobiDB-lite"/>
    </source>
</evidence>
<name>A0A6J4LS63_9BACT</name>
<feature type="domain" description="NADPH-dependent FMN reductase-like" evidence="2">
    <location>
        <begin position="23"/>
        <end position="148"/>
    </location>
</feature>
<dbReference type="AlphaFoldDB" id="A0A6J4LS63"/>
<protein>
    <submittedName>
        <fullName evidence="3">Multimeric flavodoxin WrbA</fullName>
    </submittedName>
</protein>
<dbReference type="InterPro" id="IPR029039">
    <property type="entry name" value="Flavoprotein-like_sf"/>
</dbReference>
<dbReference type="SUPFAM" id="SSF52218">
    <property type="entry name" value="Flavoproteins"/>
    <property type="match status" value="1"/>
</dbReference>
<accession>A0A6J4LS63</accession>
<organism evidence="3">
    <name type="scientific">uncultured Gemmatimonadota bacterium</name>
    <dbReference type="NCBI Taxonomy" id="203437"/>
    <lineage>
        <taxon>Bacteria</taxon>
        <taxon>Pseudomonadati</taxon>
        <taxon>Gemmatimonadota</taxon>
        <taxon>environmental samples</taxon>
    </lineage>
</organism>
<dbReference type="Pfam" id="PF03358">
    <property type="entry name" value="FMN_red"/>
    <property type="match status" value="1"/>
</dbReference>
<sequence>MPRLRVKPNNEQAPLPFDTRPLRVLLISGSQRRQYNCPGVDSKSRALMLRMADRLPAEWEIDVEDLGNVYKRERIQPCNACVSTSMALCCWPCNCYQKDDSAEPDLMWNLDLYARLDLADAWAIIGPHNWYGPSTNLKAMFDRLVCMNGGNPDETLIEHKDPELAMKLEHAPEWKELSVNHLEGRTAAFFCYGDEGADEMDETGRPAKLRHKEWFDPGDEPFRDPRDAYAPLVWQCRYSGIEVPDALWRYCTTGKDRPYSENQSEHMIGEAEFMRAFDAWTDTFVEFVARKGRVPPGEHRAAGYNPPKHRWAETKLAWREKRMRMGLPPAGSSPAAQQALGLNRDVTLTPGKSEATRNPE</sequence>
<feature type="region of interest" description="Disordered" evidence="1">
    <location>
        <begin position="326"/>
        <end position="360"/>
    </location>
</feature>